<gene>
    <name evidence="2" type="ORF">Vqi01_42630</name>
</gene>
<sequence length="91" mass="10408">MMKYDLPAMENVRAQLEGIAGRIDGELEALRTELDRIDWSGPDHIAFQEQRIRWERAAENLRTVLQDLTGVLSDAAEKYSDMEAKNSGLWT</sequence>
<dbReference type="NCBIfam" id="TIGR03930">
    <property type="entry name" value="WXG100_ESAT6"/>
    <property type="match status" value="1"/>
</dbReference>
<evidence type="ECO:0000313" key="3">
    <source>
        <dbReference type="Proteomes" id="UP000653076"/>
    </source>
</evidence>
<name>A0ABQ4JFI4_9ACTN</name>
<comment type="similarity">
    <text evidence="1">Belongs to the WXG100 family.</text>
</comment>
<dbReference type="Pfam" id="PF06013">
    <property type="entry name" value="WXG100"/>
    <property type="match status" value="1"/>
</dbReference>
<organism evidence="2 3">
    <name type="scientific">Micromonospora qiuiae</name>
    <dbReference type="NCBI Taxonomy" id="502268"/>
    <lineage>
        <taxon>Bacteria</taxon>
        <taxon>Bacillati</taxon>
        <taxon>Actinomycetota</taxon>
        <taxon>Actinomycetes</taxon>
        <taxon>Micromonosporales</taxon>
        <taxon>Micromonosporaceae</taxon>
        <taxon>Micromonospora</taxon>
    </lineage>
</organism>
<accession>A0ABQ4JFI4</accession>
<dbReference type="Gene3D" id="1.10.287.1060">
    <property type="entry name" value="ESAT-6-like"/>
    <property type="match status" value="1"/>
</dbReference>
<reference evidence="2 3" key="1">
    <citation type="submission" date="2021-01" db="EMBL/GenBank/DDBJ databases">
        <title>Whole genome shotgun sequence of Verrucosispora qiuiae NBRC 106684.</title>
        <authorList>
            <person name="Komaki H."/>
            <person name="Tamura T."/>
        </authorList>
    </citation>
    <scope>NUCLEOTIDE SEQUENCE [LARGE SCALE GENOMIC DNA]</scope>
    <source>
        <strain evidence="2 3">NBRC 106684</strain>
    </source>
</reference>
<dbReference type="InterPro" id="IPR036689">
    <property type="entry name" value="ESAT-6-like_sf"/>
</dbReference>
<dbReference type="RefSeq" id="WP_204036577.1">
    <property type="nucleotide sequence ID" value="NZ_BOPC01000061.1"/>
</dbReference>
<protein>
    <recommendedName>
        <fullName evidence="1">ESAT-6-like protein</fullName>
    </recommendedName>
</protein>
<proteinExistence type="inferred from homology"/>
<dbReference type="InterPro" id="IPR010310">
    <property type="entry name" value="T7SS_ESAT-6-like"/>
</dbReference>
<comment type="caution">
    <text evidence="2">The sequence shown here is derived from an EMBL/GenBank/DDBJ whole genome shotgun (WGS) entry which is preliminary data.</text>
</comment>
<dbReference type="EMBL" id="BOPC01000061">
    <property type="protein sequence ID" value="GIJ29101.1"/>
    <property type="molecule type" value="Genomic_DNA"/>
</dbReference>
<dbReference type="SUPFAM" id="SSF140453">
    <property type="entry name" value="EsxAB dimer-like"/>
    <property type="match status" value="1"/>
</dbReference>
<evidence type="ECO:0000313" key="2">
    <source>
        <dbReference type="EMBL" id="GIJ29101.1"/>
    </source>
</evidence>
<evidence type="ECO:0000256" key="1">
    <source>
        <dbReference type="RuleBase" id="RU362001"/>
    </source>
</evidence>
<keyword evidence="3" id="KW-1185">Reference proteome</keyword>
<dbReference type="Proteomes" id="UP000653076">
    <property type="component" value="Unassembled WGS sequence"/>
</dbReference>